<dbReference type="PROSITE" id="PS50932">
    <property type="entry name" value="HTH_LACI_2"/>
    <property type="match status" value="1"/>
</dbReference>
<dbReference type="InterPro" id="IPR046335">
    <property type="entry name" value="LacI/GalR-like_sensor"/>
</dbReference>
<sequence>MEHEDQEGAGEAAPAASTPTTGAPASSANPANPANMADVARVAGVSIATVSRALRDVPGVGDSTRERVREVAEQLSYVISPEASSLSRRETGRVAVVMPRIDVWFYSTMLSGLERALRAEGIDVLVYQVDGPAERGAFVRDLPARRKVDAVILAALPLSPEQRDRLDLLGVPMVIAGGQARGLPHVDVDDRAMARAAVERLVAAGHRDIAMVRTSDTDATTWDADLLRVAGYREALAAAGLEARPELLVTETYGVDAGTRAVERLLAVDRPPTAVFGYSDEIAAAVSVGARRHGLSVPDDLSVIGVDGHPMSELFGLSTMDQNVERQAEEAAGIAVRLIRGEPGTRSVRVRHRFVDRGSVQPPRPQD</sequence>
<dbReference type="SUPFAM" id="SSF53822">
    <property type="entry name" value="Periplasmic binding protein-like I"/>
    <property type="match status" value="1"/>
</dbReference>
<evidence type="ECO:0000313" key="6">
    <source>
        <dbReference type="EMBL" id="NYI11679.1"/>
    </source>
</evidence>
<dbReference type="CDD" id="cd06267">
    <property type="entry name" value="PBP1_LacI_sugar_binding-like"/>
    <property type="match status" value="1"/>
</dbReference>
<keyword evidence="2 6" id="KW-0238">DNA-binding</keyword>
<dbReference type="AlphaFoldDB" id="A0A7Z0C601"/>
<dbReference type="Gene3D" id="1.10.260.40">
    <property type="entry name" value="lambda repressor-like DNA-binding domains"/>
    <property type="match status" value="1"/>
</dbReference>
<evidence type="ECO:0000313" key="7">
    <source>
        <dbReference type="Proteomes" id="UP000537326"/>
    </source>
</evidence>
<keyword evidence="3" id="KW-0804">Transcription</keyword>
<reference evidence="6 7" key="1">
    <citation type="submission" date="2020-07" db="EMBL/GenBank/DDBJ databases">
        <title>Sequencing the genomes of 1000 actinobacteria strains.</title>
        <authorList>
            <person name="Klenk H.-P."/>
        </authorList>
    </citation>
    <scope>NUCLEOTIDE SEQUENCE [LARGE SCALE GENOMIC DNA]</scope>
    <source>
        <strain evidence="6 7">DSM 18248</strain>
    </source>
</reference>
<evidence type="ECO:0000256" key="2">
    <source>
        <dbReference type="ARBA" id="ARBA00023125"/>
    </source>
</evidence>
<dbReference type="PANTHER" id="PTHR30146:SF153">
    <property type="entry name" value="LACTOSE OPERON REPRESSOR"/>
    <property type="match status" value="1"/>
</dbReference>
<organism evidence="6 7">
    <name type="scientific">Nocardioides marinus</name>
    <dbReference type="NCBI Taxonomy" id="374514"/>
    <lineage>
        <taxon>Bacteria</taxon>
        <taxon>Bacillati</taxon>
        <taxon>Actinomycetota</taxon>
        <taxon>Actinomycetes</taxon>
        <taxon>Propionibacteriales</taxon>
        <taxon>Nocardioidaceae</taxon>
        <taxon>Nocardioides</taxon>
    </lineage>
</organism>
<dbReference type="InterPro" id="IPR010982">
    <property type="entry name" value="Lambda_DNA-bd_dom_sf"/>
</dbReference>
<keyword evidence="7" id="KW-1185">Reference proteome</keyword>
<dbReference type="EMBL" id="JACBZI010000001">
    <property type="protein sequence ID" value="NYI11679.1"/>
    <property type="molecule type" value="Genomic_DNA"/>
</dbReference>
<dbReference type="Pfam" id="PF00356">
    <property type="entry name" value="LacI"/>
    <property type="match status" value="1"/>
</dbReference>
<evidence type="ECO:0000256" key="4">
    <source>
        <dbReference type="SAM" id="MobiDB-lite"/>
    </source>
</evidence>
<gene>
    <name evidence="6" type="ORF">BKA05_003194</name>
</gene>
<dbReference type="PROSITE" id="PS00356">
    <property type="entry name" value="HTH_LACI_1"/>
    <property type="match status" value="1"/>
</dbReference>
<comment type="caution">
    <text evidence="6">The sequence shown here is derived from an EMBL/GenBank/DDBJ whole genome shotgun (WGS) entry which is preliminary data.</text>
</comment>
<dbReference type="Gene3D" id="3.40.50.2300">
    <property type="match status" value="2"/>
</dbReference>
<evidence type="ECO:0000256" key="3">
    <source>
        <dbReference type="ARBA" id="ARBA00023163"/>
    </source>
</evidence>
<feature type="domain" description="HTH lacI-type" evidence="5">
    <location>
        <begin position="34"/>
        <end position="88"/>
    </location>
</feature>
<dbReference type="RefSeq" id="WP_179532338.1">
    <property type="nucleotide sequence ID" value="NZ_BAAAPP010000017.1"/>
</dbReference>
<accession>A0A7Z0C601</accession>
<keyword evidence="1" id="KW-0805">Transcription regulation</keyword>
<name>A0A7Z0C601_9ACTN</name>
<dbReference type="InterPro" id="IPR028082">
    <property type="entry name" value="Peripla_BP_I"/>
</dbReference>
<dbReference type="Proteomes" id="UP000537326">
    <property type="component" value="Unassembled WGS sequence"/>
</dbReference>
<proteinExistence type="predicted"/>
<dbReference type="CDD" id="cd01392">
    <property type="entry name" value="HTH_LacI"/>
    <property type="match status" value="1"/>
</dbReference>
<dbReference type="GO" id="GO:0003700">
    <property type="term" value="F:DNA-binding transcription factor activity"/>
    <property type="evidence" value="ECO:0007669"/>
    <property type="project" value="TreeGrafter"/>
</dbReference>
<evidence type="ECO:0000256" key="1">
    <source>
        <dbReference type="ARBA" id="ARBA00023015"/>
    </source>
</evidence>
<evidence type="ECO:0000259" key="5">
    <source>
        <dbReference type="PROSITE" id="PS50932"/>
    </source>
</evidence>
<dbReference type="Pfam" id="PF13377">
    <property type="entry name" value="Peripla_BP_3"/>
    <property type="match status" value="1"/>
</dbReference>
<feature type="region of interest" description="Disordered" evidence="4">
    <location>
        <begin position="1"/>
        <end position="32"/>
    </location>
</feature>
<dbReference type="SMART" id="SM00354">
    <property type="entry name" value="HTH_LACI"/>
    <property type="match status" value="1"/>
</dbReference>
<dbReference type="PANTHER" id="PTHR30146">
    <property type="entry name" value="LACI-RELATED TRANSCRIPTIONAL REPRESSOR"/>
    <property type="match status" value="1"/>
</dbReference>
<dbReference type="SUPFAM" id="SSF47413">
    <property type="entry name" value="lambda repressor-like DNA-binding domains"/>
    <property type="match status" value="1"/>
</dbReference>
<feature type="compositionally biased region" description="Low complexity" evidence="4">
    <location>
        <begin position="9"/>
        <end position="32"/>
    </location>
</feature>
<dbReference type="GO" id="GO:0000976">
    <property type="term" value="F:transcription cis-regulatory region binding"/>
    <property type="evidence" value="ECO:0007669"/>
    <property type="project" value="TreeGrafter"/>
</dbReference>
<protein>
    <submittedName>
        <fullName evidence="6">DNA-binding LacI/PurR family transcriptional regulator</fullName>
    </submittedName>
</protein>
<dbReference type="InterPro" id="IPR000843">
    <property type="entry name" value="HTH_LacI"/>
</dbReference>